<dbReference type="AlphaFoldDB" id="A0A923PI12"/>
<gene>
    <name evidence="3" type="ORF">H9S92_02250</name>
</gene>
<organism evidence="3 4">
    <name type="scientific">Neolewinella lacunae</name>
    <dbReference type="NCBI Taxonomy" id="1517758"/>
    <lineage>
        <taxon>Bacteria</taxon>
        <taxon>Pseudomonadati</taxon>
        <taxon>Bacteroidota</taxon>
        <taxon>Saprospiria</taxon>
        <taxon>Saprospirales</taxon>
        <taxon>Lewinellaceae</taxon>
        <taxon>Neolewinella</taxon>
    </lineage>
</organism>
<proteinExistence type="predicted"/>
<dbReference type="RefSeq" id="WP_187465102.1">
    <property type="nucleotide sequence ID" value="NZ_JACSIT010000048.1"/>
</dbReference>
<comment type="caution">
    <text evidence="3">The sequence shown here is derived from an EMBL/GenBank/DDBJ whole genome shotgun (WGS) entry which is preliminary data.</text>
</comment>
<name>A0A923PI12_9BACT</name>
<evidence type="ECO:0000313" key="4">
    <source>
        <dbReference type="Proteomes" id="UP000650081"/>
    </source>
</evidence>
<dbReference type="Proteomes" id="UP000650081">
    <property type="component" value="Unassembled WGS sequence"/>
</dbReference>
<sequence length="179" mass="19649">MRYLIFTLLLFVFLCTCDRAQTSETGTATPTAEAPPAPETQAPAKEKPTDLCTVVTEEFVRQAIPNASDFSYQTGNFIGLIGCTATANINGEAHRITLTFQENALTPEKFEKMLETLKTLGSDSPPVEIEGIGDRAYVQAGSMGGAMFLEGEDVWKVVVKDPKENNNTELSERLLRQLR</sequence>
<evidence type="ECO:0008006" key="5">
    <source>
        <dbReference type="Google" id="ProtNLM"/>
    </source>
</evidence>
<keyword evidence="4" id="KW-1185">Reference proteome</keyword>
<protein>
    <recommendedName>
        <fullName evidence="5">DUF3558 domain-containing protein</fullName>
    </recommendedName>
</protein>
<keyword evidence="2" id="KW-0732">Signal</keyword>
<feature type="signal peptide" evidence="2">
    <location>
        <begin position="1"/>
        <end position="20"/>
    </location>
</feature>
<evidence type="ECO:0000313" key="3">
    <source>
        <dbReference type="EMBL" id="MBC6992975.1"/>
    </source>
</evidence>
<dbReference type="EMBL" id="JACSIT010000048">
    <property type="protein sequence ID" value="MBC6992975.1"/>
    <property type="molecule type" value="Genomic_DNA"/>
</dbReference>
<reference evidence="3" key="1">
    <citation type="submission" date="2020-08" db="EMBL/GenBank/DDBJ databases">
        <title>Lewinella bacteria from marine environments.</title>
        <authorList>
            <person name="Zhong Y."/>
        </authorList>
    </citation>
    <scope>NUCLEOTIDE SEQUENCE</scope>
    <source>
        <strain evidence="3">KCTC 42187</strain>
    </source>
</reference>
<feature type="region of interest" description="Disordered" evidence="1">
    <location>
        <begin position="25"/>
        <end position="48"/>
    </location>
</feature>
<accession>A0A923PI12</accession>
<evidence type="ECO:0000256" key="1">
    <source>
        <dbReference type="SAM" id="MobiDB-lite"/>
    </source>
</evidence>
<feature type="chain" id="PRO_5037088942" description="DUF3558 domain-containing protein" evidence="2">
    <location>
        <begin position="21"/>
        <end position="179"/>
    </location>
</feature>
<evidence type="ECO:0000256" key="2">
    <source>
        <dbReference type="SAM" id="SignalP"/>
    </source>
</evidence>